<keyword evidence="2" id="KW-0472">Membrane</keyword>
<evidence type="ECO:0000313" key="5">
    <source>
        <dbReference type="Proteomes" id="UP000183104"/>
    </source>
</evidence>
<keyword evidence="5" id="KW-1185">Reference proteome</keyword>
<dbReference type="AlphaFoldDB" id="A0A1G5ATU0"/>
<proteinExistence type="predicted"/>
<organism evidence="4 5">
    <name type="scientific">Thiohalorhabdus denitrificans</name>
    <dbReference type="NCBI Taxonomy" id="381306"/>
    <lineage>
        <taxon>Bacteria</taxon>
        <taxon>Pseudomonadati</taxon>
        <taxon>Pseudomonadota</taxon>
        <taxon>Gammaproteobacteria</taxon>
        <taxon>Thiohalorhabdales</taxon>
        <taxon>Thiohalorhabdaceae</taxon>
        <taxon>Thiohalorhabdus</taxon>
    </lineage>
</organism>
<dbReference type="OrthoDB" id="9804333at2"/>
<feature type="region of interest" description="Disordered" evidence="1">
    <location>
        <begin position="474"/>
        <end position="511"/>
    </location>
</feature>
<dbReference type="InterPro" id="IPR003141">
    <property type="entry name" value="Pol/His_phosphatase_N"/>
</dbReference>
<feature type="transmembrane region" description="Helical" evidence="2">
    <location>
        <begin position="385"/>
        <end position="402"/>
    </location>
</feature>
<dbReference type="InterPro" id="IPR052018">
    <property type="entry name" value="PHP_domain"/>
</dbReference>
<dbReference type="RefSeq" id="WP_143004040.1">
    <property type="nucleotide sequence ID" value="NZ_FMUN01000001.1"/>
</dbReference>
<dbReference type="Gene3D" id="3.20.20.140">
    <property type="entry name" value="Metal-dependent hydrolases"/>
    <property type="match status" value="1"/>
</dbReference>
<dbReference type="EMBL" id="FMUN01000001">
    <property type="protein sequence ID" value="SCX81276.1"/>
    <property type="molecule type" value="Genomic_DNA"/>
</dbReference>
<sequence>MRKRLGWARAEVLGLGAAVVLTLLALLPVDPHGPFDARTGAPVAGATLEYPWTGVLVEPVAAVGHALAGAPDPRLAVYATLGWVMVGGGLLGWRYATRHGPLLPLAAVLGGALAGLIFLAYVGLYLLAPFPHWRLEAADPGTVVADLHTHTHASHDGLPAPRPGLELLAARGMDVVAVTEHKDPGGAFSAAGHNGDPNLPSVIPGVELNAPQGHVLGLGVEPGPTLPDRPRSQEEVAAFFTTVHERHGGAALALAWKLSPGAVNDLAEAGVKGFEIANLGHPDVPEDTRRAILEEARRRGLALVASSDWHGWSGTWRTWTLVHPGSGGTDNPPDRRVLEALRSPDPGRITPVVAGSLGPPSPARLLFAPFAEGVRYASGLSPGRVLGWWLWVGAALGAARALRARGLRPGPWLARGALLALGGALVAVAAPLALFPAQEAANPAFHRWVGGLATGAGVLVCLAALALPPGRQSLPARARQPAPVPATPEPAGLAGGHDRDMSGDGSPRPRP</sequence>
<accession>A0A1G5ATU0</accession>
<gene>
    <name evidence="4" type="ORF">SAMN05661077_0541</name>
</gene>
<keyword evidence="2" id="KW-1133">Transmembrane helix</keyword>
<keyword evidence="2" id="KW-0812">Transmembrane</keyword>
<dbReference type="PANTHER" id="PTHR42924">
    <property type="entry name" value="EXONUCLEASE"/>
    <property type="match status" value="1"/>
</dbReference>
<feature type="transmembrane region" description="Helical" evidence="2">
    <location>
        <begin position="448"/>
        <end position="467"/>
    </location>
</feature>
<evidence type="ECO:0000256" key="2">
    <source>
        <dbReference type="SAM" id="Phobius"/>
    </source>
</evidence>
<dbReference type="GO" id="GO:0035312">
    <property type="term" value="F:5'-3' DNA exonuclease activity"/>
    <property type="evidence" value="ECO:0007669"/>
    <property type="project" value="TreeGrafter"/>
</dbReference>
<feature type="transmembrane region" description="Helical" evidence="2">
    <location>
        <begin position="75"/>
        <end position="93"/>
    </location>
</feature>
<dbReference type="PANTHER" id="PTHR42924:SF3">
    <property type="entry name" value="POLYMERASE_HISTIDINOL PHOSPHATASE N-TERMINAL DOMAIN-CONTAINING PROTEIN"/>
    <property type="match status" value="1"/>
</dbReference>
<dbReference type="SUPFAM" id="SSF89550">
    <property type="entry name" value="PHP domain-like"/>
    <property type="match status" value="1"/>
</dbReference>
<feature type="transmembrane region" description="Helical" evidence="2">
    <location>
        <begin position="105"/>
        <end position="128"/>
    </location>
</feature>
<reference evidence="5" key="1">
    <citation type="submission" date="2016-10" db="EMBL/GenBank/DDBJ databases">
        <authorList>
            <person name="Varghese N."/>
        </authorList>
    </citation>
    <scope>NUCLEOTIDE SEQUENCE [LARGE SCALE GENOMIC DNA]</scope>
    <source>
        <strain evidence="5">HL 19</strain>
    </source>
</reference>
<evidence type="ECO:0000313" key="4">
    <source>
        <dbReference type="EMBL" id="SCX81276.1"/>
    </source>
</evidence>
<dbReference type="InterPro" id="IPR016195">
    <property type="entry name" value="Pol/histidinol_Pase-like"/>
</dbReference>
<evidence type="ECO:0000259" key="3">
    <source>
        <dbReference type="SMART" id="SM00481"/>
    </source>
</evidence>
<protein>
    <submittedName>
        <fullName evidence="4">Predicted metal-dependent phosphoesterase TrpH, contains PHP domain</fullName>
    </submittedName>
</protein>
<feature type="domain" description="Polymerase/histidinol phosphatase N-terminal" evidence="3">
    <location>
        <begin position="145"/>
        <end position="212"/>
    </location>
</feature>
<dbReference type="SMART" id="SM00481">
    <property type="entry name" value="POLIIIAc"/>
    <property type="match status" value="1"/>
</dbReference>
<evidence type="ECO:0000256" key="1">
    <source>
        <dbReference type="SAM" id="MobiDB-lite"/>
    </source>
</evidence>
<dbReference type="GO" id="GO:0004534">
    <property type="term" value="F:5'-3' RNA exonuclease activity"/>
    <property type="evidence" value="ECO:0007669"/>
    <property type="project" value="TreeGrafter"/>
</dbReference>
<name>A0A1G5ATU0_9GAMM</name>
<dbReference type="Proteomes" id="UP000183104">
    <property type="component" value="Unassembled WGS sequence"/>
</dbReference>
<feature type="transmembrane region" description="Helical" evidence="2">
    <location>
        <begin position="414"/>
        <end position="436"/>
    </location>
</feature>
<feature type="transmembrane region" description="Helical" evidence="2">
    <location>
        <begin position="12"/>
        <end position="29"/>
    </location>
</feature>